<evidence type="ECO:0000259" key="1">
    <source>
        <dbReference type="Pfam" id="PF00535"/>
    </source>
</evidence>
<protein>
    <submittedName>
        <fullName evidence="2">Glycosyltransferase family 2 protein</fullName>
    </submittedName>
</protein>
<dbReference type="InterPro" id="IPR050834">
    <property type="entry name" value="Glycosyltransf_2"/>
</dbReference>
<proteinExistence type="predicted"/>
<dbReference type="Gene3D" id="3.90.550.10">
    <property type="entry name" value="Spore Coat Polysaccharide Biosynthesis Protein SpsA, Chain A"/>
    <property type="match status" value="1"/>
</dbReference>
<dbReference type="CDD" id="cd00761">
    <property type="entry name" value="Glyco_tranf_GTA_type"/>
    <property type="match status" value="1"/>
</dbReference>
<sequence length="327" mass="36912">MNSLKSGISIVICTYNGESRIDLCLDHIRDSEFSGDFEVIVVDNASKDQTALKANSIIKKSGLDGRVVSENNPGLSSARWRGVMEAKFEFILFCDDDNWISTDFLKIGYDILKSHQSIGSLGSQGVPFFQGIKPDWFDDFSHSYAVGSLGKSNGPQPKGSYHYGACCFFRKSALEELVNIGFQSILTDRSGTSLSSGGDVELCLAVQLLGFELWFDDRLVFHHCIEPHRLKWSYYLKLKQGIASSFPLLDSYRIEEFSNFGEFGNFLKREFLLTSKGVLKSGLFSLFKKDKLHEVNFLTSSTKFKAYFKNRKATLKSFEINKRIFDT</sequence>
<accession>A0A5C7A808</accession>
<gene>
    <name evidence="2" type="ORF">ESV85_21450</name>
</gene>
<evidence type="ECO:0000313" key="3">
    <source>
        <dbReference type="Proteomes" id="UP000321935"/>
    </source>
</evidence>
<comment type="caution">
    <text evidence="2">The sequence shown here is derived from an EMBL/GenBank/DDBJ whole genome shotgun (WGS) entry which is preliminary data.</text>
</comment>
<dbReference type="Pfam" id="PF00535">
    <property type="entry name" value="Glycos_transf_2"/>
    <property type="match status" value="1"/>
</dbReference>
<name>A0A5C7A808_9BACT</name>
<feature type="domain" description="Glycosyltransferase 2-like" evidence="1">
    <location>
        <begin position="9"/>
        <end position="177"/>
    </location>
</feature>
<organism evidence="2 3">
    <name type="scientific">Algoriphagus aquimarinus</name>
    <dbReference type="NCBI Taxonomy" id="237018"/>
    <lineage>
        <taxon>Bacteria</taxon>
        <taxon>Pseudomonadati</taxon>
        <taxon>Bacteroidota</taxon>
        <taxon>Cytophagia</taxon>
        <taxon>Cytophagales</taxon>
        <taxon>Cyclobacteriaceae</taxon>
        <taxon>Algoriphagus</taxon>
    </lineage>
</organism>
<reference evidence="2 3" key="1">
    <citation type="submission" date="2019-08" db="EMBL/GenBank/DDBJ databases">
        <title>Genomes sequence of Algoriphagus aquimarinus ACAM450.</title>
        <authorList>
            <person name="Bowman J.P."/>
        </authorList>
    </citation>
    <scope>NUCLEOTIDE SEQUENCE [LARGE SCALE GENOMIC DNA]</scope>
    <source>
        <strain evidence="2 3">ACAM 450</strain>
    </source>
</reference>
<dbReference type="InterPro" id="IPR029044">
    <property type="entry name" value="Nucleotide-diphossugar_trans"/>
</dbReference>
<dbReference type="EMBL" id="VORW01000032">
    <property type="protein sequence ID" value="TXE02406.1"/>
    <property type="molecule type" value="Genomic_DNA"/>
</dbReference>
<keyword evidence="2" id="KW-0808">Transferase</keyword>
<dbReference type="InterPro" id="IPR001173">
    <property type="entry name" value="Glyco_trans_2-like"/>
</dbReference>
<dbReference type="SUPFAM" id="SSF53448">
    <property type="entry name" value="Nucleotide-diphospho-sugar transferases"/>
    <property type="match status" value="1"/>
</dbReference>
<dbReference type="AlphaFoldDB" id="A0A5C7A808"/>
<dbReference type="PANTHER" id="PTHR43685:SF2">
    <property type="entry name" value="GLYCOSYLTRANSFERASE 2-LIKE DOMAIN-CONTAINING PROTEIN"/>
    <property type="match status" value="1"/>
</dbReference>
<dbReference type="Proteomes" id="UP000321935">
    <property type="component" value="Unassembled WGS sequence"/>
</dbReference>
<evidence type="ECO:0000313" key="2">
    <source>
        <dbReference type="EMBL" id="TXE02406.1"/>
    </source>
</evidence>
<dbReference type="GO" id="GO:0016740">
    <property type="term" value="F:transferase activity"/>
    <property type="evidence" value="ECO:0007669"/>
    <property type="project" value="UniProtKB-KW"/>
</dbReference>
<dbReference type="RefSeq" id="WP_146921294.1">
    <property type="nucleotide sequence ID" value="NZ_VORW01000032.1"/>
</dbReference>
<dbReference type="PANTHER" id="PTHR43685">
    <property type="entry name" value="GLYCOSYLTRANSFERASE"/>
    <property type="match status" value="1"/>
</dbReference>
<dbReference type="OrthoDB" id="786280at2"/>